<gene>
    <name evidence="1" type="ORF">AGRA3207_003705</name>
</gene>
<keyword evidence="2" id="KW-1185">Reference proteome</keyword>
<evidence type="ECO:0000313" key="1">
    <source>
        <dbReference type="EMBL" id="QXJ22663.1"/>
    </source>
</evidence>
<accession>A0ABX8QVA1</accession>
<sequence length="304" mass="33880">MDERTVKHRLPYPYDQDLSGVLRRLNRRTPASRDRLANDPVTAAYLAAGMRLIGRHLGPCAVRTSADPEDVNAIDRPLLAFLSQRAVVAEVGTNPDPFPRMGSVSTLRSTWGCHSDFISDLLRFGLWSSHPSHCDAAEAADILERLLEGPDYVEALHRLGFWNILTLVDRPRFRLELFVTAAAEGDEVIQKAMAENFREIKEPWTEICEDLMRARGLRLRPGLTIDEFVDLISAMMEGTALRALADPRAGVIDRAAQRTLAGTGLLALIRGCVVRDDRSDDRSLEEAVHAMVYDLPASLYEAAY</sequence>
<evidence type="ECO:0000313" key="2">
    <source>
        <dbReference type="Proteomes" id="UP001049518"/>
    </source>
</evidence>
<dbReference type="RefSeq" id="WP_231335991.1">
    <property type="nucleotide sequence ID" value="NZ_CP059572.1"/>
</dbReference>
<dbReference type="Gene3D" id="1.10.357.10">
    <property type="entry name" value="Tetracycline Repressor, domain 2"/>
    <property type="match status" value="1"/>
</dbReference>
<dbReference type="Proteomes" id="UP001049518">
    <property type="component" value="Chromosome"/>
</dbReference>
<dbReference type="SUPFAM" id="SSF48498">
    <property type="entry name" value="Tetracyclin repressor-like, C-terminal domain"/>
    <property type="match status" value="1"/>
</dbReference>
<reference evidence="1" key="1">
    <citation type="submission" date="2020-07" db="EMBL/GenBank/DDBJ databases">
        <authorList>
            <person name="Tarantini F.S."/>
            <person name="Hong K.W."/>
            <person name="Chan K.G."/>
        </authorList>
    </citation>
    <scope>NUCLEOTIDE SEQUENCE</scope>
    <source>
        <strain evidence="1">32-07</strain>
    </source>
</reference>
<proteinExistence type="predicted"/>
<protein>
    <submittedName>
        <fullName evidence="1">Uncharacterized protein</fullName>
    </submittedName>
</protein>
<name>A0ABX8QVA1_9ACTN</name>
<organism evidence="1 2">
    <name type="scientific">Actinomadura graeca</name>
    <dbReference type="NCBI Taxonomy" id="2750812"/>
    <lineage>
        <taxon>Bacteria</taxon>
        <taxon>Bacillati</taxon>
        <taxon>Actinomycetota</taxon>
        <taxon>Actinomycetes</taxon>
        <taxon>Streptosporangiales</taxon>
        <taxon>Thermomonosporaceae</taxon>
        <taxon>Actinomadura</taxon>
    </lineage>
</organism>
<dbReference type="InterPro" id="IPR036271">
    <property type="entry name" value="Tet_transcr_reg_TetR-rel_C_sf"/>
</dbReference>
<dbReference type="EMBL" id="CP059572">
    <property type="protein sequence ID" value="QXJ22663.1"/>
    <property type="molecule type" value="Genomic_DNA"/>
</dbReference>